<evidence type="ECO:0000256" key="1">
    <source>
        <dbReference type="SAM" id="MobiDB-lite"/>
    </source>
</evidence>
<sequence>MNASKFWLKSAAIAAAVLVLSAAPAVAQRYESAGDAPGADRAIGGGGHRYRAPLPPEAGAPAGRPFGGASRGGGDLPLCQSLAALVPSTREVGRNGREYTSVWALTAAAHPTFWFYVPYALTSDEPAEFVLFDDQRRIIYRKQDIVLSNQPGIIGISLPETAPALEIGRMYRWNFQTRCGGEVVFVEGWIQRTALDAELTSEIDRASPLDRAALYAENGIWYDALTLLGNLRREDPDNLDVLNAWMELLEVLELGESEEEIVLTPIAPAE</sequence>
<feature type="signal peptide" evidence="2">
    <location>
        <begin position="1"/>
        <end position="27"/>
    </location>
</feature>
<proteinExistence type="predicted"/>
<dbReference type="Pfam" id="PF06051">
    <property type="entry name" value="DUF928"/>
    <property type="match status" value="1"/>
</dbReference>
<dbReference type="AlphaFoldDB" id="A0A6M8B9U7"/>
<protein>
    <submittedName>
        <fullName evidence="3">DUF928 domain-containing protein</fullName>
    </submittedName>
</protein>
<dbReference type="KEGG" id="theu:HPC62_00765"/>
<organism evidence="3 4">
    <name type="scientific">Thermoleptolyngbya sichuanensis A183</name>
    <dbReference type="NCBI Taxonomy" id="2737172"/>
    <lineage>
        <taxon>Bacteria</taxon>
        <taxon>Bacillati</taxon>
        <taxon>Cyanobacteriota</taxon>
        <taxon>Cyanophyceae</taxon>
        <taxon>Oculatellales</taxon>
        <taxon>Oculatellaceae</taxon>
        <taxon>Thermoleptolyngbya</taxon>
        <taxon>Thermoleptolyngbya sichuanensis</taxon>
    </lineage>
</organism>
<dbReference type="RefSeq" id="WP_172353324.1">
    <property type="nucleotide sequence ID" value="NZ_CP053661.1"/>
</dbReference>
<feature type="region of interest" description="Disordered" evidence="1">
    <location>
        <begin position="35"/>
        <end position="67"/>
    </location>
</feature>
<keyword evidence="4" id="KW-1185">Reference proteome</keyword>
<evidence type="ECO:0000313" key="4">
    <source>
        <dbReference type="Proteomes" id="UP000505210"/>
    </source>
</evidence>
<reference evidence="3 4" key="1">
    <citation type="submission" date="2020-05" db="EMBL/GenBank/DDBJ databases">
        <title>Complete genome sequence of of a novel Thermoleptolyngbya strain isolated from hot springs of Ganzi, Sichuan China.</title>
        <authorList>
            <person name="Tang J."/>
            <person name="Daroch M."/>
            <person name="Li L."/>
            <person name="Waleron K."/>
            <person name="Waleron M."/>
            <person name="Waleron M."/>
        </authorList>
    </citation>
    <scope>NUCLEOTIDE SEQUENCE [LARGE SCALE GENOMIC DNA]</scope>
    <source>
        <strain evidence="3 4">PKUAC-SCTA183</strain>
    </source>
</reference>
<name>A0A6M8B9U7_9CYAN</name>
<gene>
    <name evidence="3" type="ORF">HPC62_00765</name>
</gene>
<keyword evidence="2" id="KW-0732">Signal</keyword>
<accession>A0A6M8B9U7</accession>
<dbReference type="InterPro" id="IPR010328">
    <property type="entry name" value="DUF928"/>
</dbReference>
<evidence type="ECO:0000313" key="3">
    <source>
        <dbReference type="EMBL" id="QKD80896.1"/>
    </source>
</evidence>
<evidence type="ECO:0000256" key="2">
    <source>
        <dbReference type="SAM" id="SignalP"/>
    </source>
</evidence>
<dbReference type="Proteomes" id="UP000505210">
    <property type="component" value="Chromosome"/>
</dbReference>
<feature type="chain" id="PRO_5026682251" evidence="2">
    <location>
        <begin position="28"/>
        <end position="270"/>
    </location>
</feature>
<dbReference type="EMBL" id="CP053661">
    <property type="protein sequence ID" value="QKD80896.1"/>
    <property type="molecule type" value="Genomic_DNA"/>
</dbReference>